<dbReference type="Proteomes" id="UP000242715">
    <property type="component" value="Unassembled WGS sequence"/>
</dbReference>
<dbReference type="OrthoDB" id="1708398at2759"/>
<sequence>MELEQAKEELEILETLYPNQHHYLKHELKSLISQLQNNTTHSYSHPLPQYNTSHVFLDTEESTNLEQTKIQLVLPDREEEVDEKGKKIVESSELESPKSVVNVMKHYSSSRKNKRKDRVDLVLERAQNCLKKIRHFKKTLFSPS</sequence>
<dbReference type="AlphaFoldDB" id="A0A2Z6M101"/>
<evidence type="ECO:0000313" key="1">
    <source>
        <dbReference type="EMBL" id="GAU18580.1"/>
    </source>
</evidence>
<accession>A0A2Z6M101</accession>
<gene>
    <name evidence="1" type="ORF">TSUD_124110</name>
</gene>
<evidence type="ECO:0000313" key="2">
    <source>
        <dbReference type="Proteomes" id="UP000242715"/>
    </source>
</evidence>
<keyword evidence="2" id="KW-1185">Reference proteome</keyword>
<name>A0A2Z6M101_TRISU</name>
<reference evidence="2" key="1">
    <citation type="journal article" date="2017" name="Front. Plant Sci.">
        <title>Climate Clever Clovers: New Paradigm to Reduce the Environmental Footprint of Ruminants by Breeding Low Methanogenic Forages Utilizing Haplotype Variation.</title>
        <authorList>
            <person name="Kaur P."/>
            <person name="Appels R."/>
            <person name="Bayer P.E."/>
            <person name="Keeble-Gagnere G."/>
            <person name="Wang J."/>
            <person name="Hirakawa H."/>
            <person name="Shirasawa K."/>
            <person name="Vercoe P."/>
            <person name="Stefanova K."/>
            <person name="Durmic Z."/>
            <person name="Nichols P."/>
            <person name="Revell C."/>
            <person name="Isobe S.N."/>
            <person name="Edwards D."/>
            <person name="Erskine W."/>
        </authorList>
    </citation>
    <scope>NUCLEOTIDE SEQUENCE [LARGE SCALE GENOMIC DNA]</scope>
    <source>
        <strain evidence="2">cv. Daliak</strain>
    </source>
</reference>
<organism evidence="1 2">
    <name type="scientific">Trifolium subterraneum</name>
    <name type="common">Subterranean clover</name>
    <dbReference type="NCBI Taxonomy" id="3900"/>
    <lineage>
        <taxon>Eukaryota</taxon>
        <taxon>Viridiplantae</taxon>
        <taxon>Streptophyta</taxon>
        <taxon>Embryophyta</taxon>
        <taxon>Tracheophyta</taxon>
        <taxon>Spermatophyta</taxon>
        <taxon>Magnoliopsida</taxon>
        <taxon>eudicotyledons</taxon>
        <taxon>Gunneridae</taxon>
        <taxon>Pentapetalae</taxon>
        <taxon>rosids</taxon>
        <taxon>fabids</taxon>
        <taxon>Fabales</taxon>
        <taxon>Fabaceae</taxon>
        <taxon>Papilionoideae</taxon>
        <taxon>50 kb inversion clade</taxon>
        <taxon>NPAAA clade</taxon>
        <taxon>Hologalegina</taxon>
        <taxon>IRL clade</taxon>
        <taxon>Trifolieae</taxon>
        <taxon>Trifolium</taxon>
    </lineage>
</organism>
<proteinExistence type="predicted"/>
<dbReference type="EMBL" id="DF973188">
    <property type="protein sequence ID" value="GAU18580.1"/>
    <property type="molecule type" value="Genomic_DNA"/>
</dbReference>
<protein>
    <submittedName>
        <fullName evidence="1">Uncharacterized protein</fullName>
    </submittedName>
</protein>